<feature type="compositionally biased region" description="Polar residues" evidence="1">
    <location>
        <begin position="227"/>
        <end position="237"/>
    </location>
</feature>
<feature type="region of interest" description="Disordered" evidence="1">
    <location>
        <begin position="278"/>
        <end position="337"/>
    </location>
</feature>
<dbReference type="Proteomes" id="UP000027730">
    <property type="component" value="Unassembled WGS sequence"/>
</dbReference>
<dbReference type="GeneID" id="25417026"/>
<reference evidence="2 3" key="1">
    <citation type="journal article" date="2014" name="BMC Genomics">
        <title>Genome sequencing of four Aureobasidium pullulans varieties: biotechnological potential, stress tolerance, and description of new species.</title>
        <authorList>
            <person name="Gostin Ar C."/>
            <person name="Ohm R.A."/>
            <person name="Kogej T."/>
            <person name="Sonjak S."/>
            <person name="Turk M."/>
            <person name="Zajc J."/>
            <person name="Zalar P."/>
            <person name="Grube M."/>
            <person name="Sun H."/>
            <person name="Han J."/>
            <person name="Sharma A."/>
            <person name="Chiniquy J."/>
            <person name="Ngan C.Y."/>
            <person name="Lipzen A."/>
            <person name="Barry K."/>
            <person name="Grigoriev I.V."/>
            <person name="Gunde-Cimerman N."/>
        </authorList>
    </citation>
    <scope>NUCLEOTIDE SEQUENCE [LARGE SCALE GENOMIC DNA]</scope>
    <source>
        <strain evidence="2 3">CBS 147.97</strain>
    </source>
</reference>
<organism evidence="2 3">
    <name type="scientific">Aureobasidium namibiae CBS 147.97</name>
    <dbReference type="NCBI Taxonomy" id="1043004"/>
    <lineage>
        <taxon>Eukaryota</taxon>
        <taxon>Fungi</taxon>
        <taxon>Dikarya</taxon>
        <taxon>Ascomycota</taxon>
        <taxon>Pezizomycotina</taxon>
        <taxon>Dothideomycetes</taxon>
        <taxon>Dothideomycetidae</taxon>
        <taxon>Dothideales</taxon>
        <taxon>Saccotheciaceae</taxon>
        <taxon>Aureobasidium</taxon>
    </lineage>
</organism>
<dbReference type="OrthoDB" id="3906642at2759"/>
<dbReference type="HOGENOM" id="CLU_582635_0_0_1"/>
<name>A0A074WHF3_9PEZI</name>
<dbReference type="AlphaFoldDB" id="A0A074WHF3"/>
<evidence type="ECO:0000313" key="3">
    <source>
        <dbReference type="Proteomes" id="UP000027730"/>
    </source>
</evidence>
<keyword evidence="3" id="KW-1185">Reference proteome</keyword>
<feature type="compositionally biased region" description="Polar residues" evidence="1">
    <location>
        <begin position="201"/>
        <end position="219"/>
    </location>
</feature>
<feature type="region of interest" description="Disordered" evidence="1">
    <location>
        <begin position="355"/>
        <end position="420"/>
    </location>
</feature>
<sequence length="469" mass="51157">MGGLVLDELEETLGYDSSEYYWLVKIVDQYHRGYIGATAFWIWTCKTLYDTDTLHLLEDCRIFLSDEDNDLEHLNKWLERVAALANDPEGFRELCFDLQLPIGHVEWEAVETQRRVEEIRSREMVHRETRSGPTNDESQALVDESSLGAEPSQVTAQAAVKNQERMAELRAILINKRLARSSDPATLTANMAGPNKEQKSPESTNSPAKQSSTSDQPANNKDAEMVQQPSKSPNAQPKRSDFTFEMPREGGPVKSPQFLRPVDMPVASAMSAAAPHIAPTAMPATEPASAGESAATHKFPKSVLPATSLESSAPSETTKRVECTDPSTVTSPGIPKTPVWKSPWKYDVIPFTTTIPQFPTSDMRNDSKGKQSMNPPSAPASASASAYKTNGGPSSEHSHKPVESPVKYTEPLSDDEGVPAVPAPVLTGLTTEKQAAIVYQQLLAHGERQKAVTGKYRSVADDVRAQAGG</sequence>
<accession>A0A074WHF3</accession>
<feature type="compositionally biased region" description="Basic and acidic residues" evidence="1">
    <location>
        <begin position="238"/>
        <end position="248"/>
    </location>
</feature>
<dbReference type="RefSeq" id="XP_013426839.1">
    <property type="nucleotide sequence ID" value="XM_013571385.1"/>
</dbReference>
<proteinExistence type="predicted"/>
<dbReference type="EMBL" id="KL584711">
    <property type="protein sequence ID" value="KEQ72525.1"/>
    <property type="molecule type" value="Genomic_DNA"/>
</dbReference>
<feature type="region of interest" description="Disordered" evidence="1">
    <location>
        <begin position="183"/>
        <end position="259"/>
    </location>
</feature>
<evidence type="ECO:0000256" key="1">
    <source>
        <dbReference type="SAM" id="MobiDB-lite"/>
    </source>
</evidence>
<gene>
    <name evidence="2" type="ORF">M436DRAFT_82629</name>
</gene>
<evidence type="ECO:0000313" key="2">
    <source>
        <dbReference type="EMBL" id="KEQ72525.1"/>
    </source>
</evidence>
<protein>
    <submittedName>
        <fullName evidence="2">Uncharacterized protein</fullName>
    </submittedName>
</protein>